<feature type="compositionally biased region" description="Low complexity" evidence="1">
    <location>
        <begin position="116"/>
        <end position="129"/>
    </location>
</feature>
<evidence type="ECO:0000256" key="1">
    <source>
        <dbReference type="SAM" id="MobiDB-lite"/>
    </source>
</evidence>
<comment type="caution">
    <text evidence="2">The sequence shown here is derived from an EMBL/GenBank/DDBJ whole genome shotgun (WGS) entry which is preliminary data.</text>
</comment>
<sequence>MSSASSKPPAAPVLYVVTNNPQQAAIDLFHCDLELVPAWARIVSDVSAIAAIPTDAKVINQWYGVGGLFEQIWREERQRRKFDMDYAAHVATLQAWHDKRWAVDAPATPAQPSPAPSALVSSPSAASHPDQAAPSSLPRKSRWS</sequence>
<organism evidence="2 3">
    <name type="scientific">Agrobacterium vitis</name>
    <name type="common">Rhizobium vitis</name>
    <dbReference type="NCBI Taxonomy" id="373"/>
    <lineage>
        <taxon>Bacteria</taxon>
        <taxon>Pseudomonadati</taxon>
        <taxon>Pseudomonadota</taxon>
        <taxon>Alphaproteobacteria</taxon>
        <taxon>Hyphomicrobiales</taxon>
        <taxon>Rhizobiaceae</taxon>
        <taxon>Rhizobium/Agrobacterium group</taxon>
        <taxon>Agrobacterium</taxon>
    </lineage>
</organism>
<evidence type="ECO:0000313" key="3">
    <source>
        <dbReference type="Proteomes" id="UP000440716"/>
    </source>
</evidence>
<evidence type="ECO:0000313" key="2">
    <source>
        <dbReference type="EMBL" id="MVA55968.1"/>
    </source>
</evidence>
<accession>A0A7K1RD96</accession>
<feature type="region of interest" description="Disordered" evidence="1">
    <location>
        <begin position="104"/>
        <end position="144"/>
    </location>
</feature>
<protein>
    <submittedName>
        <fullName evidence="2">Uncharacterized protein</fullName>
    </submittedName>
</protein>
<dbReference type="EMBL" id="WPHU01000002">
    <property type="protein sequence ID" value="MVA55968.1"/>
    <property type="molecule type" value="Genomic_DNA"/>
</dbReference>
<dbReference type="AlphaFoldDB" id="A0A7K1RD96"/>
<proteinExistence type="predicted"/>
<reference evidence="2 3" key="1">
    <citation type="submission" date="2019-12" db="EMBL/GenBank/DDBJ databases">
        <title>Whole-genome sequencing of Allorhizobium vitis.</title>
        <authorList>
            <person name="Gan H.M."/>
            <person name="Szegedi E."/>
            <person name="Burr T."/>
            <person name="Savka M.A."/>
        </authorList>
    </citation>
    <scope>NUCLEOTIDE SEQUENCE [LARGE SCALE GENOMIC DNA]</scope>
    <source>
        <strain evidence="2 3">CG415</strain>
    </source>
</reference>
<dbReference type="RefSeq" id="WP_156590716.1">
    <property type="nucleotide sequence ID" value="NZ_WPHU01000002.1"/>
</dbReference>
<gene>
    <name evidence="2" type="ORF">GOZ88_07560</name>
</gene>
<dbReference type="Proteomes" id="UP000440716">
    <property type="component" value="Unassembled WGS sequence"/>
</dbReference>
<name>A0A7K1RD96_AGRVI</name>